<proteinExistence type="predicted"/>
<evidence type="ECO:0000256" key="1">
    <source>
        <dbReference type="SAM" id="MobiDB-lite"/>
    </source>
</evidence>
<evidence type="ECO:0000313" key="3">
    <source>
        <dbReference type="Proteomes" id="UP000316270"/>
    </source>
</evidence>
<feature type="region of interest" description="Disordered" evidence="1">
    <location>
        <begin position="1"/>
        <end position="41"/>
    </location>
</feature>
<reference evidence="2 3" key="1">
    <citation type="submission" date="2019-07" db="EMBL/GenBank/DDBJ databases">
        <title>Finished genome of Venturia effusa.</title>
        <authorList>
            <person name="Young C.A."/>
            <person name="Cox M.P."/>
            <person name="Ganley A.R.D."/>
            <person name="David W.J."/>
        </authorList>
    </citation>
    <scope>NUCLEOTIDE SEQUENCE [LARGE SCALE GENOMIC DNA]</scope>
    <source>
        <strain evidence="3">albino</strain>
    </source>
</reference>
<protein>
    <submittedName>
        <fullName evidence="2">Uncharacterized protein</fullName>
    </submittedName>
</protein>
<dbReference type="AlphaFoldDB" id="A0A517LLW9"/>
<gene>
    <name evidence="2" type="ORF">FKW77_007865</name>
</gene>
<organism evidence="2 3">
    <name type="scientific">Venturia effusa</name>
    <dbReference type="NCBI Taxonomy" id="50376"/>
    <lineage>
        <taxon>Eukaryota</taxon>
        <taxon>Fungi</taxon>
        <taxon>Dikarya</taxon>
        <taxon>Ascomycota</taxon>
        <taxon>Pezizomycotina</taxon>
        <taxon>Dothideomycetes</taxon>
        <taxon>Pleosporomycetidae</taxon>
        <taxon>Venturiales</taxon>
        <taxon>Venturiaceae</taxon>
        <taxon>Venturia</taxon>
    </lineage>
</organism>
<sequence length="292" mass="33427">MSARSSWATDLRWPEEDPDDLFQLEEHDNHEHDDHERDDEPRLVFLPRYSSGTLTGYSATRVPSTIAERIIDNEVLLHNLPASNPRFPSISSTAPIVSSSGPSQTYMVPVGAGGVQGHALWTPALPAGPSHEVSDQQFEQHANQPGLFWCPYFGCRHSHDRPTGQPFQQQAYRDQHFLVAHGLNINWGFWNTRHLVLFDEIIAQHDFDLGTENGLTERQRTLRTRDPFAYFRNLFGDRAKCFACRAMHVPGSFIHPDPMFVAFWSHRSFHNYLMLKLDQKYGTNFFNSSAPH</sequence>
<keyword evidence="3" id="KW-1185">Reference proteome</keyword>
<dbReference type="EMBL" id="CP042199">
    <property type="protein sequence ID" value="QDS76624.1"/>
    <property type="molecule type" value="Genomic_DNA"/>
</dbReference>
<accession>A0A517LLW9</accession>
<dbReference type="Proteomes" id="UP000316270">
    <property type="component" value="Chromosome 15"/>
</dbReference>
<evidence type="ECO:0000313" key="2">
    <source>
        <dbReference type="EMBL" id="QDS76624.1"/>
    </source>
</evidence>
<name>A0A517LLW9_9PEZI</name>
<feature type="compositionally biased region" description="Basic and acidic residues" evidence="1">
    <location>
        <begin position="24"/>
        <end position="41"/>
    </location>
</feature>